<evidence type="ECO:0000313" key="1">
    <source>
        <dbReference type="EMBL" id="MCZ3668457.1"/>
    </source>
</evidence>
<organism evidence="1 2">
    <name type="scientific">Limosilactobacillus vaginalis</name>
    <dbReference type="NCBI Taxonomy" id="1633"/>
    <lineage>
        <taxon>Bacteria</taxon>
        <taxon>Bacillati</taxon>
        <taxon>Bacillota</taxon>
        <taxon>Bacilli</taxon>
        <taxon>Lactobacillales</taxon>
        <taxon>Lactobacillaceae</taxon>
        <taxon>Limosilactobacillus</taxon>
    </lineage>
</organism>
<protein>
    <submittedName>
        <fullName evidence="1">Uncharacterized protein</fullName>
    </submittedName>
</protein>
<gene>
    <name evidence="1" type="ORF">L2724_09410</name>
</gene>
<feature type="non-terminal residue" evidence="1">
    <location>
        <position position="1"/>
    </location>
</feature>
<reference evidence="1" key="1">
    <citation type="submission" date="2022-01" db="EMBL/GenBank/DDBJ databases">
        <title>VMRC isolate genome collection.</title>
        <authorList>
            <person name="France M."/>
            <person name="Rutt L."/>
            <person name="Humphrys M."/>
            <person name="Ravel J."/>
        </authorList>
    </citation>
    <scope>NUCLEOTIDE SEQUENCE</scope>
    <source>
        <strain evidence="1">C0048A1</strain>
    </source>
</reference>
<name>A0AAW5WVL2_9LACO</name>
<comment type="caution">
    <text evidence="1">The sequence shown here is derived from an EMBL/GenBank/DDBJ whole genome shotgun (WGS) entry which is preliminary data.</text>
</comment>
<dbReference type="EMBL" id="JAKHPH010000051">
    <property type="protein sequence ID" value="MCZ3668457.1"/>
    <property type="molecule type" value="Genomic_DNA"/>
</dbReference>
<evidence type="ECO:0000313" key="2">
    <source>
        <dbReference type="Proteomes" id="UP001212401"/>
    </source>
</evidence>
<accession>A0AAW5WVL2</accession>
<dbReference type="AlphaFoldDB" id="A0AAW5WVL2"/>
<dbReference type="Proteomes" id="UP001212401">
    <property type="component" value="Unassembled WGS sequence"/>
</dbReference>
<sequence length="40" mass="4606">DVAVWHVFNRAPQLYRQAPQIKKPPCVTLVEITGRAKIVY</sequence>
<proteinExistence type="predicted"/>